<dbReference type="InterPro" id="IPR017438">
    <property type="entry name" value="ATP-NAD_kinase_N"/>
</dbReference>
<dbReference type="InterPro" id="IPR001206">
    <property type="entry name" value="Diacylglycerol_kinase_cat_dom"/>
</dbReference>
<keyword evidence="3" id="KW-1185">Reference proteome</keyword>
<gene>
    <name evidence="4" type="primary">LOC101861186</name>
</gene>
<dbReference type="InterPro" id="IPR016064">
    <property type="entry name" value="NAD/diacylglycerol_kinase_sf"/>
</dbReference>
<feature type="region of interest" description="Disordered" evidence="1">
    <location>
        <begin position="593"/>
        <end position="620"/>
    </location>
</feature>
<dbReference type="GeneID" id="101861186"/>
<evidence type="ECO:0000256" key="1">
    <source>
        <dbReference type="SAM" id="MobiDB-lite"/>
    </source>
</evidence>
<dbReference type="Proteomes" id="UP000694888">
    <property type="component" value="Unplaced"/>
</dbReference>
<dbReference type="PANTHER" id="PTHR12358:SF26">
    <property type="entry name" value="CERAMIDE KINASE-LIKE PROTEIN"/>
    <property type="match status" value="1"/>
</dbReference>
<evidence type="ECO:0000259" key="2">
    <source>
        <dbReference type="PROSITE" id="PS50146"/>
    </source>
</evidence>
<feature type="domain" description="DAGKc" evidence="2">
    <location>
        <begin position="189"/>
        <end position="338"/>
    </location>
</feature>
<name>A0ABM1AFX1_APLCA</name>
<sequence>MEPQYIYGDDGIPVLVDDSSNPSSPVSSKPPKVKKGKKGKSSDGAQRKPKGPKYEEDSKAVFTIDSEGYDVTLSESRGKIIWANMNALGRRKKSGKLSGIFRGRRPSLSEDTVSDGLALDSLFGAQVRRRQKPGEKEEDGTCLGLVLSTSERKDANTLREKTIFMEHPSSDLCTEWKNRIMNYIRSVHQRPSIVKLFLQPYAGSKTGRNVFTRTILPIFQAAGVSVDLSEVAHNEFVKQDLAHMNMEDYDCIICMGGDGTVNQLVDSMMNKSQKDKDVDMKKHPQPARCSVPLGIIPTGRTNNVAQSVMGVADPVTAAIHIVHGNFLPVDICSISTPEKFLCWGFNCQYGFAGQVLSFMRRYKALGSKRIDAAFIKALTKAKLRAYECDIEYIMAESNSASKDTTCRTGCKVCQVPDKENESDAVVSDLVQELDPLNESFTSNASSVIDLPQDSPWRSLKGKFMNVGLFAIPGLCDVAPQGLHRYSHLCSGMIDLVLVKETERKEYVRHLRRHGNMKDPFDFPFIERHKIKELRFRPRFPMSWNYNDHDFSEIKYQMERVESKATTHKSMEVIADMDSDDDDDDIQRAQSICTLDMSDDDEDDNDERKENGGQTPQQPRLVGPQYRKTFYEMETARRKEIARKKEEKQKARMEEKMVAIWNIDNQMVKSRELDIRVHQGLISICGRGVSPHTEYSDVRHGCLSSM</sequence>
<dbReference type="Pfam" id="PF00781">
    <property type="entry name" value="DAGK_cat"/>
    <property type="match status" value="1"/>
</dbReference>
<organism evidence="3 4">
    <name type="scientific">Aplysia californica</name>
    <name type="common">California sea hare</name>
    <dbReference type="NCBI Taxonomy" id="6500"/>
    <lineage>
        <taxon>Eukaryota</taxon>
        <taxon>Metazoa</taxon>
        <taxon>Spiralia</taxon>
        <taxon>Lophotrochozoa</taxon>
        <taxon>Mollusca</taxon>
        <taxon>Gastropoda</taxon>
        <taxon>Heterobranchia</taxon>
        <taxon>Euthyneura</taxon>
        <taxon>Tectipleura</taxon>
        <taxon>Aplysiida</taxon>
        <taxon>Aplysioidea</taxon>
        <taxon>Aplysiidae</taxon>
        <taxon>Aplysia</taxon>
    </lineage>
</organism>
<dbReference type="InterPro" id="IPR045363">
    <property type="entry name" value="CERK_C"/>
</dbReference>
<reference evidence="4" key="1">
    <citation type="submission" date="2025-08" db="UniProtKB">
        <authorList>
            <consortium name="RefSeq"/>
        </authorList>
    </citation>
    <scope>IDENTIFICATION</scope>
</reference>
<dbReference type="Gene3D" id="3.40.50.10330">
    <property type="entry name" value="Probable inorganic polyphosphate/atp-NAD kinase, domain 1"/>
    <property type="match status" value="1"/>
</dbReference>
<feature type="region of interest" description="Disordered" evidence="1">
    <location>
        <begin position="1"/>
        <end position="59"/>
    </location>
</feature>
<evidence type="ECO:0000313" key="3">
    <source>
        <dbReference type="Proteomes" id="UP000694888"/>
    </source>
</evidence>
<evidence type="ECO:0000313" key="4">
    <source>
        <dbReference type="RefSeq" id="XP_012946867.1"/>
    </source>
</evidence>
<accession>A0ABM1AFX1</accession>
<dbReference type="SUPFAM" id="SSF111331">
    <property type="entry name" value="NAD kinase/diacylglycerol kinase-like"/>
    <property type="match status" value="1"/>
</dbReference>
<dbReference type="Pfam" id="PF19280">
    <property type="entry name" value="CERK_C"/>
    <property type="match status" value="1"/>
</dbReference>
<dbReference type="Gene3D" id="2.60.200.40">
    <property type="match status" value="1"/>
</dbReference>
<dbReference type="PROSITE" id="PS50146">
    <property type="entry name" value="DAGK"/>
    <property type="match status" value="1"/>
</dbReference>
<proteinExistence type="predicted"/>
<feature type="compositionally biased region" description="Low complexity" evidence="1">
    <location>
        <begin position="16"/>
        <end position="30"/>
    </location>
</feature>
<protein>
    <submittedName>
        <fullName evidence="4">Ceramide kinase-like protein</fullName>
    </submittedName>
</protein>
<dbReference type="PANTHER" id="PTHR12358">
    <property type="entry name" value="SPHINGOSINE KINASE"/>
    <property type="match status" value="1"/>
</dbReference>
<dbReference type="RefSeq" id="XP_012946867.1">
    <property type="nucleotide sequence ID" value="XM_013091413.2"/>
</dbReference>
<dbReference type="InterPro" id="IPR050187">
    <property type="entry name" value="Lipid_Phosphate_FormReg"/>
</dbReference>